<reference evidence="1 2" key="1">
    <citation type="journal article" date="2011" name="Stand. Genomic Sci.">
        <title>Non-contiguous finished genome sequence and contextual data of the filamentous soil bacterium Ktedonobacter racemifer type strain (SOSP1-21).</title>
        <authorList>
            <person name="Chang Y.J."/>
            <person name="Land M."/>
            <person name="Hauser L."/>
            <person name="Chertkov O."/>
            <person name="Del Rio T.G."/>
            <person name="Nolan M."/>
            <person name="Copeland A."/>
            <person name="Tice H."/>
            <person name="Cheng J.F."/>
            <person name="Lucas S."/>
            <person name="Han C."/>
            <person name="Goodwin L."/>
            <person name="Pitluck S."/>
            <person name="Ivanova N."/>
            <person name="Ovchinikova G."/>
            <person name="Pati A."/>
            <person name="Chen A."/>
            <person name="Palaniappan K."/>
            <person name="Mavromatis K."/>
            <person name="Liolios K."/>
            <person name="Brettin T."/>
            <person name="Fiebig A."/>
            <person name="Rohde M."/>
            <person name="Abt B."/>
            <person name="Goker M."/>
            <person name="Detter J.C."/>
            <person name="Woyke T."/>
            <person name="Bristow J."/>
            <person name="Eisen J.A."/>
            <person name="Markowitz V."/>
            <person name="Hugenholtz P."/>
            <person name="Kyrpides N.C."/>
            <person name="Klenk H.P."/>
            <person name="Lapidus A."/>
        </authorList>
    </citation>
    <scope>NUCLEOTIDE SEQUENCE [LARGE SCALE GENOMIC DNA]</scope>
    <source>
        <strain evidence="2">DSM 44963</strain>
    </source>
</reference>
<comment type="caution">
    <text evidence="1">The sequence shown here is derived from an EMBL/GenBank/DDBJ whole genome shotgun (WGS) entry which is preliminary data.</text>
</comment>
<dbReference type="InParanoid" id="D6TR66"/>
<dbReference type="AlphaFoldDB" id="D6TR66"/>
<organism evidence="1 2">
    <name type="scientific">Ktedonobacter racemifer DSM 44963</name>
    <dbReference type="NCBI Taxonomy" id="485913"/>
    <lineage>
        <taxon>Bacteria</taxon>
        <taxon>Bacillati</taxon>
        <taxon>Chloroflexota</taxon>
        <taxon>Ktedonobacteria</taxon>
        <taxon>Ktedonobacterales</taxon>
        <taxon>Ktedonobacteraceae</taxon>
        <taxon>Ktedonobacter</taxon>
    </lineage>
</organism>
<accession>D6TR66</accession>
<keyword evidence="2" id="KW-1185">Reference proteome</keyword>
<dbReference type="OrthoDB" id="652877at2"/>
<dbReference type="EMBL" id="ADVG01000002">
    <property type="protein sequence ID" value="EFH87765.1"/>
    <property type="molecule type" value="Genomic_DNA"/>
</dbReference>
<protein>
    <submittedName>
        <fullName evidence="1">Uncharacterized protein</fullName>
    </submittedName>
</protein>
<dbReference type="RefSeq" id="WP_007913193.1">
    <property type="nucleotide sequence ID" value="NZ_ADVG01000002.1"/>
</dbReference>
<dbReference type="Proteomes" id="UP000004508">
    <property type="component" value="Unassembled WGS sequence"/>
</dbReference>
<evidence type="ECO:0000313" key="1">
    <source>
        <dbReference type="EMBL" id="EFH87765.1"/>
    </source>
</evidence>
<evidence type="ECO:0000313" key="2">
    <source>
        <dbReference type="Proteomes" id="UP000004508"/>
    </source>
</evidence>
<name>D6TR66_KTERA</name>
<gene>
    <name evidence="1" type="ORF">Krac_9114</name>
</gene>
<proteinExistence type="predicted"/>
<sequence>MGNRASYVLIENGQKQIFYSQLGALAVPAVLLSRLEDTLKYILKLDPTEQLMNNVWAEGGILYNADERRVLFWGGDSIAVRPYLRRPLLKLLPALWQG</sequence>